<organism evidence="1 2">
    <name type="scientific">Kitasatospora putterlickiae</name>
    <dbReference type="NCBI Taxonomy" id="221725"/>
    <lineage>
        <taxon>Bacteria</taxon>
        <taxon>Bacillati</taxon>
        <taxon>Actinomycetota</taxon>
        <taxon>Actinomycetes</taxon>
        <taxon>Kitasatosporales</taxon>
        <taxon>Streptomycetaceae</taxon>
        <taxon>Kitasatospora</taxon>
    </lineage>
</organism>
<evidence type="ECO:0000313" key="2">
    <source>
        <dbReference type="Proteomes" id="UP001499863"/>
    </source>
</evidence>
<proteinExistence type="predicted"/>
<name>A0ABN1YBE6_9ACTN</name>
<dbReference type="RefSeq" id="WP_344339055.1">
    <property type="nucleotide sequence ID" value="NZ_BAAAKJ010000257.1"/>
</dbReference>
<dbReference type="EMBL" id="BAAAKJ010000257">
    <property type="protein sequence ID" value="GAA1403184.1"/>
    <property type="molecule type" value="Genomic_DNA"/>
</dbReference>
<protein>
    <submittedName>
        <fullName evidence="1">Uncharacterized protein</fullName>
    </submittedName>
</protein>
<reference evidence="1 2" key="1">
    <citation type="journal article" date="2019" name="Int. J. Syst. Evol. Microbiol.">
        <title>The Global Catalogue of Microorganisms (GCM) 10K type strain sequencing project: providing services to taxonomists for standard genome sequencing and annotation.</title>
        <authorList>
            <consortium name="The Broad Institute Genomics Platform"/>
            <consortium name="The Broad Institute Genome Sequencing Center for Infectious Disease"/>
            <person name="Wu L."/>
            <person name="Ma J."/>
        </authorList>
    </citation>
    <scope>NUCLEOTIDE SEQUENCE [LARGE SCALE GENOMIC DNA]</scope>
    <source>
        <strain evidence="1 2">JCM 12393</strain>
    </source>
</reference>
<comment type="caution">
    <text evidence="1">The sequence shown here is derived from an EMBL/GenBank/DDBJ whole genome shotgun (WGS) entry which is preliminary data.</text>
</comment>
<dbReference type="Proteomes" id="UP001499863">
    <property type="component" value="Unassembled WGS sequence"/>
</dbReference>
<evidence type="ECO:0000313" key="1">
    <source>
        <dbReference type="EMBL" id="GAA1403184.1"/>
    </source>
</evidence>
<gene>
    <name evidence="1" type="ORF">GCM10009639_47570</name>
</gene>
<accession>A0ABN1YBE6</accession>
<sequence length="93" mass="10100">MHERTAITGTDPLDRSTRAHATVITWAREHGWDGIADRFGTWAPIGAAANVAATWAEREPAVTLEHDGATLAVITTDQTFRYRTTGGGPPTNW</sequence>
<keyword evidence="2" id="KW-1185">Reference proteome</keyword>